<dbReference type="Proteomes" id="UP001597601">
    <property type="component" value="Unassembled WGS sequence"/>
</dbReference>
<sequence length="190" mass="21322">MFYLNILWLGLLLLWPPQKGRWIINQNSNLSVNGTTNINKFTCDIPSYGQTDTLMISKAAGDIMLSGMIGLKVLSFDCHNKMMTADLRKTLKEKEYPLLYIRFLTLDGVGDLTLSPKAINGLVNIKLAGITKRFDVNYQVSVDADNVIHLLGSKEIKFSDFNLTPPRKLGGMIKTDDQLSVTFHLKIKSI</sequence>
<evidence type="ECO:0000313" key="2">
    <source>
        <dbReference type="Proteomes" id="UP001597601"/>
    </source>
</evidence>
<name>A0ABW5XQD7_9SPHI</name>
<accession>A0ABW5XQD7</accession>
<comment type="caution">
    <text evidence="1">The sequence shown here is derived from an EMBL/GenBank/DDBJ whole genome shotgun (WGS) entry which is preliminary data.</text>
</comment>
<dbReference type="Gene3D" id="2.40.128.110">
    <property type="entry name" value="Lipid/polyisoprenoid-binding, YceI-like"/>
    <property type="match status" value="1"/>
</dbReference>
<dbReference type="EMBL" id="JBHUON010000011">
    <property type="protein sequence ID" value="MFD2865191.1"/>
    <property type="molecule type" value="Genomic_DNA"/>
</dbReference>
<keyword evidence="2" id="KW-1185">Reference proteome</keyword>
<dbReference type="RefSeq" id="WP_377127065.1">
    <property type="nucleotide sequence ID" value="NZ_JBHUON010000011.1"/>
</dbReference>
<proteinExistence type="predicted"/>
<dbReference type="InterPro" id="IPR036761">
    <property type="entry name" value="TTHA0802/YceI-like_sf"/>
</dbReference>
<reference evidence="2" key="1">
    <citation type="journal article" date="2019" name="Int. J. Syst. Evol. Microbiol.">
        <title>The Global Catalogue of Microorganisms (GCM) 10K type strain sequencing project: providing services to taxonomists for standard genome sequencing and annotation.</title>
        <authorList>
            <consortium name="The Broad Institute Genomics Platform"/>
            <consortium name="The Broad Institute Genome Sequencing Center for Infectious Disease"/>
            <person name="Wu L."/>
            <person name="Ma J."/>
        </authorList>
    </citation>
    <scope>NUCLEOTIDE SEQUENCE [LARGE SCALE GENOMIC DNA]</scope>
    <source>
        <strain evidence="2">KCTC 52232</strain>
    </source>
</reference>
<dbReference type="SUPFAM" id="SSF101874">
    <property type="entry name" value="YceI-like"/>
    <property type="match status" value="1"/>
</dbReference>
<organism evidence="1 2">
    <name type="scientific">Mucilaginibacter antarcticus</name>
    <dbReference type="NCBI Taxonomy" id="1855725"/>
    <lineage>
        <taxon>Bacteria</taxon>
        <taxon>Pseudomonadati</taxon>
        <taxon>Bacteroidota</taxon>
        <taxon>Sphingobacteriia</taxon>
        <taxon>Sphingobacteriales</taxon>
        <taxon>Sphingobacteriaceae</taxon>
        <taxon>Mucilaginibacter</taxon>
    </lineage>
</organism>
<gene>
    <name evidence="1" type="ORF">ACFSYC_10885</name>
</gene>
<protein>
    <submittedName>
        <fullName evidence="1">YceI family protein</fullName>
    </submittedName>
</protein>
<evidence type="ECO:0000313" key="1">
    <source>
        <dbReference type="EMBL" id="MFD2865191.1"/>
    </source>
</evidence>